<dbReference type="AlphaFoldDB" id="B2W0D1"/>
<evidence type="ECO:0000313" key="2">
    <source>
        <dbReference type="EMBL" id="EDU46754.1"/>
    </source>
</evidence>
<reference evidence="3" key="1">
    <citation type="journal article" date="2013" name="G3 (Bethesda)">
        <title>Comparative genomics of a plant-pathogenic fungus, Pyrenophora tritici-repentis, reveals transduplication and the impact of repeat elements on pathogenicity and population divergence.</title>
        <authorList>
            <person name="Manning V.A."/>
            <person name="Pandelova I."/>
            <person name="Dhillon B."/>
            <person name="Wilhelm L.J."/>
            <person name="Goodwin S.B."/>
            <person name="Berlin A.M."/>
            <person name="Figueroa M."/>
            <person name="Freitag M."/>
            <person name="Hane J.K."/>
            <person name="Henrissat B."/>
            <person name="Holman W.H."/>
            <person name="Kodira C.D."/>
            <person name="Martin J."/>
            <person name="Oliver R.P."/>
            <person name="Robbertse B."/>
            <person name="Schackwitz W."/>
            <person name="Schwartz D.C."/>
            <person name="Spatafora J.W."/>
            <person name="Turgeon B.G."/>
            <person name="Yandava C."/>
            <person name="Young S."/>
            <person name="Zhou S."/>
            <person name="Zeng Q."/>
            <person name="Grigoriev I.V."/>
            <person name="Ma L.-J."/>
            <person name="Ciuffetti L.M."/>
        </authorList>
    </citation>
    <scope>NUCLEOTIDE SEQUENCE [LARGE SCALE GENOMIC DNA]</scope>
    <source>
        <strain evidence="3">Pt-1C-BFP</strain>
    </source>
</reference>
<organism evidence="2 3">
    <name type="scientific">Pyrenophora tritici-repentis (strain Pt-1C-BFP)</name>
    <name type="common">Wheat tan spot fungus</name>
    <name type="synonym">Drechslera tritici-repentis</name>
    <dbReference type="NCBI Taxonomy" id="426418"/>
    <lineage>
        <taxon>Eukaryota</taxon>
        <taxon>Fungi</taxon>
        <taxon>Dikarya</taxon>
        <taxon>Ascomycota</taxon>
        <taxon>Pezizomycotina</taxon>
        <taxon>Dothideomycetes</taxon>
        <taxon>Pleosporomycetidae</taxon>
        <taxon>Pleosporales</taxon>
        <taxon>Pleosporineae</taxon>
        <taxon>Pleosporaceae</taxon>
        <taxon>Pyrenophora</taxon>
    </lineage>
</organism>
<dbReference type="Proteomes" id="UP000001471">
    <property type="component" value="Unassembled WGS sequence"/>
</dbReference>
<name>B2W0D1_PYRTR</name>
<dbReference type="InParanoid" id="B2W0D1"/>
<dbReference type="EMBL" id="DS231617">
    <property type="protein sequence ID" value="EDU46754.1"/>
    <property type="molecule type" value="Genomic_DNA"/>
</dbReference>
<proteinExistence type="predicted"/>
<sequence length="94" mass="10006">MNGGTNRASAVNVVVWSISSAETLITSPSSGCAVSMSGRKRQEPPTPCVKTTCNPPTEDWPIGYQTSYGESRRKLAKTSTRPAPMVCKTFALIG</sequence>
<feature type="region of interest" description="Disordered" evidence="1">
    <location>
        <begin position="31"/>
        <end position="52"/>
    </location>
</feature>
<accession>B2W0D1</accession>
<dbReference type="HOGENOM" id="CLU_2387281_0_0_1"/>
<protein>
    <submittedName>
        <fullName evidence="2">Uncharacterized protein</fullName>
    </submittedName>
</protein>
<evidence type="ECO:0000256" key="1">
    <source>
        <dbReference type="SAM" id="MobiDB-lite"/>
    </source>
</evidence>
<evidence type="ECO:0000313" key="3">
    <source>
        <dbReference type="Proteomes" id="UP000001471"/>
    </source>
</evidence>
<gene>
    <name evidence="2" type="ORF">PTRG_03916</name>
</gene>